<evidence type="ECO:0000313" key="12">
    <source>
        <dbReference type="EMBL" id="KAK8881817.1"/>
    </source>
</evidence>
<dbReference type="InterPro" id="IPR050054">
    <property type="entry name" value="UPRTase/APRTase"/>
</dbReference>
<dbReference type="SUPFAM" id="SSF53271">
    <property type="entry name" value="PRTase-like"/>
    <property type="match status" value="1"/>
</dbReference>
<sequence>MSLHVINHPVATHALTILRDKTSTMAQFRDACNSVVPCVIYEATKNLQLKDREIETPICKTTGKDMKNDVVVIPILRAGISMLPSTLSFLPFAKVGYFGMVRDEKTAVASTYYNKIPPIEGTDVLVIDPMLATGGSSAYVIEELLKKNPRSLSLCSIVAAPEGAKLLNDKFPNVAVYTLALDEKLNDKKYIVPGLGDFGDRFHGTV</sequence>
<keyword evidence="13" id="KW-1185">Reference proteome</keyword>
<proteinExistence type="inferred from homology"/>
<keyword evidence="7" id="KW-0808">Transferase</keyword>
<keyword evidence="6" id="KW-0328">Glycosyltransferase</keyword>
<dbReference type="Pfam" id="PF14681">
    <property type="entry name" value="UPRTase"/>
    <property type="match status" value="1"/>
</dbReference>
<evidence type="ECO:0000256" key="1">
    <source>
        <dbReference type="ARBA" id="ARBA00001946"/>
    </source>
</evidence>
<dbReference type="PANTHER" id="PTHR32315:SF4">
    <property type="entry name" value="URACIL PHOSPHORIBOSYLTRANSFERASE, CHLOROPLASTIC"/>
    <property type="match status" value="1"/>
</dbReference>
<dbReference type="PANTHER" id="PTHR32315">
    <property type="entry name" value="ADENINE PHOSPHORIBOSYLTRANSFERASE"/>
    <property type="match status" value="1"/>
</dbReference>
<evidence type="ECO:0000256" key="9">
    <source>
        <dbReference type="ARBA" id="ARBA00023134"/>
    </source>
</evidence>
<keyword evidence="8" id="KW-0547">Nucleotide-binding</keyword>
<evidence type="ECO:0000256" key="3">
    <source>
        <dbReference type="ARBA" id="ARBA00009516"/>
    </source>
</evidence>
<comment type="pathway">
    <text evidence="2">Pyrimidine metabolism; UMP biosynthesis via salvage pathway; UMP from uracil: step 1/1.</text>
</comment>
<dbReference type="CDD" id="cd06223">
    <property type="entry name" value="PRTases_typeI"/>
    <property type="match status" value="1"/>
</dbReference>
<protein>
    <recommendedName>
        <fullName evidence="4">uracil phosphoribosyltransferase</fullName>
        <ecNumber evidence="4">2.4.2.9</ecNumber>
    </recommendedName>
    <alternativeName>
        <fullName evidence="10">UMP pyrophosphorylase</fullName>
    </alternativeName>
</protein>
<comment type="similarity">
    <text evidence="3">Belongs to the UPRTase family.</text>
</comment>
<name>A0ABR2JSS1_9EUKA</name>
<dbReference type="EMBL" id="JAPFFF010000009">
    <property type="protein sequence ID" value="KAK8881817.1"/>
    <property type="molecule type" value="Genomic_DNA"/>
</dbReference>
<dbReference type="Proteomes" id="UP001470230">
    <property type="component" value="Unassembled WGS sequence"/>
</dbReference>
<evidence type="ECO:0000256" key="4">
    <source>
        <dbReference type="ARBA" id="ARBA00011894"/>
    </source>
</evidence>
<evidence type="ECO:0000256" key="8">
    <source>
        <dbReference type="ARBA" id="ARBA00022741"/>
    </source>
</evidence>
<evidence type="ECO:0000256" key="2">
    <source>
        <dbReference type="ARBA" id="ARBA00005180"/>
    </source>
</evidence>
<comment type="cofactor">
    <cofactor evidence="1">
        <name>Mg(2+)</name>
        <dbReference type="ChEBI" id="CHEBI:18420"/>
    </cofactor>
</comment>
<comment type="caution">
    <text evidence="12">The sequence shown here is derived from an EMBL/GenBank/DDBJ whole genome shotgun (WGS) entry which is preliminary data.</text>
</comment>
<dbReference type="EC" id="2.4.2.9" evidence="4"/>
<accession>A0ABR2JSS1</accession>
<evidence type="ECO:0000259" key="11">
    <source>
        <dbReference type="Pfam" id="PF14681"/>
    </source>
</evidence>
<feature type="domain" description="Phosphoribosyltransferase" evidence="11">
    <location>
        <begin position="5"/>
        <end position="205"/>
    </location>
</feature>
<reference evidence="12 13" key="1">
    <citation type="submission" date="2024-04" db="EMBL/GenBank/DDBJ databases">
        <title>Tritrichomonas musculus Genome.</title>
        <authorList>
            <person name="Alves-Ferreira E."/>
            <person name="Grigg M."/>
            <person name="Lorenzi H."/>
            <person name="Galac M."/>
        </authorList>
    </citation>
    <scope>NUCLEOTIDE SEQUENCE [LARGE SCALE GENOMIC DNA]</scope>
    <source>
        <strain evidence="12 13">EAF2021</strain>
    </source>
</reference>
<organism evidence="12 13">
    <name type="scientific">Tritrichomonas musculus</name>
    <dbReference type="NCBI Taxonomy" id="1915356"/>
    <lineage>
        <taxon>Eukaryota</taxon>
        <taxon>Metamonada</taxon>
        <taxon>Parabasalia</taxon>
        <taxon>Tritrichomonadida</taxon>
        <taxon>Tritrichomonadidae</taxon>
        <taxon>Tritrichomonas</taxon>
    </lineage>
</organism>
<dbReference type="Gene3D" id="3.40.50.2020">
    <property type="match status" value="1"/>
</dbReference>
<keyword evidence="9" id="KW-0342">GTP-binding</keyword>
<dbReference type="InterPro" id="IPR029057">
    <property type="entry name" value="PRTase-like"/>
</dbReference>
<evidence type="ECO:0000256" key="7">
    <source>
        <dbReference type="ARBA" id="ARBA00022679"/>
    </source>
</evidence>
<dbReference type="NCBIfam" id="NF001097">
    <property type="entry name" value="PRK00129.1"/>
    <property type="match status" value="1"/>
</dbReference>
<keyword evidence="5" id="KW-0021">Allosteric enzyme</keyword>
<evidence type="ECO:0000256" key="10">
    <source>
        <dbReference type="ARBA" id="ARBA00031082"/>
    </source>
</evidence>
<gene>
    <name evidence="12" type="ORF">M9Y10_044453</name>
</gene>
<evidence type="ECO:0000256" key="6">
    <source>
        <dbReference type="ARBA" id="ARBA00022676"/>
    </source>
</evidence>
<dbReference type="InterPro" id="IPR000836">
    <property type="entry name" value="PRTase_dom"/>
</dbReference>
<dbReference type="InterPro" id="IPR005765">
    <property type="entry name" value="UPRT"/>
</dbReference>
<dbReference type="NCBIfam" id="TIGR01091">
    <property type="entry name" value="upp"/>
    <property type="match status" value="1"/>
</dbReference>
<evidence type="ECO:0000313" key="13">
    <source>
        <dbReference type="Proteomes" id="UP001470230"/>
    </source>
</evidence>
<evidence type="ECO:0000256" key="5">
    <source>
        <dbReference type="ARBA" id="ARBA00022533"/>
    </source>
</evidence>